<dbReference type="Pfam" id="PF08530">
    <property type="entry name" value="PepX_C"/>
    <property type="match status" value="1"/>
</dbReference>
<dbReference type="Pfam" id="PF01425">
    <property type="entry name" value="Amidase"/>
    <property type="match status" value="1"/>
</dbReference>
<feature type="domain" description="Xaa-Pro dipeptidyl-peptidase C-terminal" evidence="1">
    <location>
        <begin position="2"/>
        <end position="165"/>
    </location>
</feature>
<protein>
    <submittedName>
        <fullName evidence="2">Amidase</fullName>
    </submittedName>
</protein>
<reference evidence="2" key="1">
    <citation type="submission" date="2022-10" db="EMBL/GenBank/DDBJ databases">
        <title>The complete genomes of actinobacterial strains from the NBC collection.</title>
        <authorList>
            <person name="Joergensen T.S."/>
            <person name="Alvarez Arevalo M."/>
            <person name="Sterndorff E.B."/>
            <person name="Faurdal D."/>
            <person name="Vuksanovic O."/>
            <person name="Mourched A.-S."/>
            <person name="Charusanti P."/>
            <person name="Shaw S."/>
            <person name="Blin K."/>
            <person name="Weber T."/>
        </authorList>
    </citation>
    <scope>NUCLEOTIDE SEQUENCE</scope>
    <source>
        <strain evidence="2">NBC_00189</strain>
    </source>
</reference>
<dbReference type="InterPro" id="IPR000120">
    <property type="entry name" value="Amidase"/>
</dbReference>
<dbReference type="InterPro" id="IPR008979">
    <property type="entry name" value="Galactose-bd-like_sf"/>
</dbReference>
<gene>
    <name evidence="2" type="ORF">OG288_42260</name>
</gene>
<dbReference type="Proteomes" id="UP001432166">
    <property type="component" value="Chromosome"/>
</dbReference>
<evidence type="ECO:0000259" key="1">
    <source>
        <dbReference type="SMART" id="SM00939"/>
    </source>
</evidence>
<sequence>MGVPARLPSAVCGVFDAFARHSVECVAGYKHTAAGRLGQSCLMPSTAVYTSPAMVRDGAVVSMATALDLAGPVTATLTVSTDGPSAHVFLKVCDVGPDGISRMIVRGQDLIEGGAPRSVTVDLTHTGYRLNPGHSLRLHISTPRGAGLSTPRRAVLVGATLSAMALTAGTSSPARAADSGDAEILWPQVRRPKDLGRIPYWDAAELSVAIRRRIVSCVEVMTAYLDHIDRINPKVNALVSLRPRTDLLKEARAKDHLLDQGACQGWMHGFPHAVKDLADVEGMPTTYGLIPLSTVTPATADSLFVERIRAAGAIFIGKTNTPELGLGSHTYNNVFGTTYNAYHQSKAAGGSSGGAAVAVALRMLPVADGSDFMGSLRNPPGWNNVLGLRPSYGRVPSFGGDVFIDQGGVEGPIARTALDLALLLRTMSGHDDRAPMSLTEDTAPLTDLTVRQHGERAAWLGDLGGYLPMERDVLDVTRTALQHFSRLGMTVTTLDALPTSADFDGNADLWPTWLTYRHWLSGMAVKTAYDSALRGLLKPEALYEYEGLTVGADGNGPLTAVDVYANSVKRSGMYRAFRDLFDTYDYVVLPTAQVMPFDATAHWPRHIEGVEMSSYHRWMEVATIGTLIGAPTLAVPAGFNEAGLPIGLQVIAGNRDDFSLLDLAQAWERQTGFVHGALPGLLSTT</sequence>
<dbReference type="SUPFAM" id="SSF75304">
    <property type="entry name" value="Amidase signature (AS) enzymes"/>
    <property type="match status" value="1"/>
</dbReference>
<dbReference type="PANTHER" id="PTHR11895:SF76">
    <property type="entry name" value="INDOLEACETAMIDE HYDROLASE"/>
    <property type="match status" value="1"/>
</dbReference>
<dbReference type="NCBIfam" id="NF005686">
    <property type="entry name" value="PRK07486.1"/>
    <property type="match status" value="1"/>
</dbReference>
<dbReference type="Gene3D" id="3.90.1300.10">
    <property type="entry name" value="Amidase signature (AS) domain"/>
    <property type="match status" value="1"/>
</dbReference>
<dbReference type="SMART" id="SM00939">
    <property type="entry name" value="PepX_C"/>
    <property type="match status" value="1"/>
</dbReference>
<dbReference type="InterPro" id="IPR013736">
    <property type="entry name" value="Xaa-Pro_dipept_C"/>
</dbReference>
<dbReference type="InterPro" id="IPR036928">
    <property type="entry name" value="AS_sf"/>
</dbReference>
<dbReference type="RefSeq" id="WP_328939744.1">
    <property type="nucleotide sequence ID" value="NZ_CP108133.1"/>
</dbReference>
<dbReference type="SUPFAM" id="SSF49785">
    <property type="entry name" value="Galactose-binding domain-like"/>
    <property type="match status" value="1"/>
</dbReference>
<dbReference type="Gene3D" id="2.60.120.260">
    <property type="entry name" value="Galactose-binding domain-like"/>
    <property type="match status" value="1"/>
</dbReference>
<dbReference type="InterPro" id="IPR023631">
    <property type="entry name" value="Amidase_dom"/>
</dbReference>
<dbReference type="EMBL" id="CP108133">
    <property type="protein sequence ID" value="WTP54378.1"/>
    <property type="molecule type" value="Genomic_DNA"/>
</dbReference>
<proteinExistence type="predicted"/>
<accession>A0ABZ1JRV0</accession>
<organism evidence="2 3">
    <name type="scientific">Streptomyces tauricus</name>
    <dbReference type="NCBI Taxonomy" id="68274"/>
    <lineage>
        <taxon>Bacteria</taxon>
        <taxon>Bacillati</taxon>
        <taxon>Actinomycetota</taxon>
        <taxon>Actinomycetes</taxon>
        <taxon>Kitasatosporales</taxon>
        <taxon>Streptomycetaceae</taxon>
        <taxon>Streptomyces</taxon>
        <taxon>Streptomyces aurantiacus group</taxon>
    </lineage>
</organism>
<evidence type="ECO:0000313" key="3">
    <source>
        <dbReference type="Proteomes" id="UP001432166"/>
    </source>
</evidence>
<name>A0ABZ1JRV0_9ACTN</name>
<keyword evidence="3" id="KW-1185">Reference proteome</keyword>
<dbReference type="PANTHER" id="PTHR11895">
    <property type="entry name" value="TRANSAMIDASE"/>
    <property type="match status" value="1"/>
</dbReference>
<evidence type="ECO:0000313" key="2">
    <source>
        <dbReference type="EMBL" id="WTP54378.1"/>
    </source>
</evidence>